<name>A0A2M8W5K6_9RHOB</name>
<dbReference type="OrthoDB" id="559702at2"/>
<keyword evidence="2" id="KW-1185">Reference proteome</keyword>
<dbReference type="RefSeq" id="WP_100368519.1">
    <property type="nucleotide sequence ID" value="NZ_PGTY01000002.1"/>
</dbReference>
<dbReference type="EMBL" id="PGTY01000002">
    <property type="protein sequence ID" value="PJI86211.1"/>
    <property type="molecule type" value="Genomic_DNA"/>
</dbReference>
<proteinExistence type="predicted"/>
<protein>
    <submittedName>
        <fullName evidence="1">Uncharacterized protein</fullName>
    </submittedName>
</protein>
<reference evidence="1 2" key="1">
    <citation type="submission" date="2017-11" db="EMBL/GenBank/DDBJ databases">
        <title>Genomic Encyclopedia of Archaeal and Bacterial Type Strains, Phase II (KMG-II): From Individual Species to Whole Genera.</title>
        <authorList>
            <person name="Goeker M."/>
        </authorList>
    </citation>
    <scope>NUCLEOTIDE SEQUENCE [LARGE SCALE GENOMIC DNA]</scope>
    <source>
        <strain evidence="1 2">DSM 29128</strain>
    </source>
</reference>
<dbReference type="Proteomes" id="UP000228531">
    <property type="component" value="Unassembled WGS sequence"/>
</dbReference>
<evidence type="ECO:0000313" key="2">
    <source>
        <dbReference type="Proteomes" id="UP000228531"/>
    </source>
</evidence>
<comment type="caution">
    <text evidence="1">The sequence shown here is derived from an EMBL/GenBank/DDBJ whole genome shotgun (WGS) entry which is preliminary data.</text>
</comment>
<sequence length="112" mass="12470">MNKSAEKRSERLKVNVTLSDRRELEQKAKASGKSISDFLRDAGLGRKSNISSERFLDGLFVLELALKQLEGLSKECEAGCLDCSLLLMKLRQIERMIELFAPRPVAVGGARC</sequence>
<accession>A0A2M8W5K6</accession>
<gene>
    <name evidence="1" type="ORF">BC777_2577</name>
</gene>
<dbReference type="InterPro" id="IPR053842">
    <property type="entry name" value="NikA-like"/>
</dbReference>
<organism evidence="1 2">
    <name type="scientific">Yoonia maricola</name>
    <dbReference type="NCBI Taxonomy" id="420999"/>
    <lineage>
        <taxon>Bacteria</taxon>
        <taxon>Pseudomonadati</taxon>
        <taxon>Pseudomonadota</taxon>
        <taxon>Alphaproteobacteria</taxon>
        <taxon>Rhodobacterales</taxon>
        <taxon>Paracoccaceae</taxon>
        <taxon>Yoonia</taxon>
    </lineage>
</organism>
<dbReference type="Pfam" id="PF21983">
    <property type="entry name" value="NikA-like"/>
    <property type="match status" value="1"/>
</dbReference>
<evidence type="ECO:0000313" key="1">
    <source>
        <dbReference type="EMBL" id="PJI86211.1"/>
    </source>
</evidence>
<dbReference type="AlphaFoldDB" id="A0A2M8W5K6"/>